<dbReference type="Proteomes" id="UP000005459">
    <property type="component" value="Unassembled WGS sequence"/>
</dbReference>
<dbReference type="AlphaFoldDB" id="F9UJ19"/>
<protein>
    <submittedName>
        <fullName evidence="1">Uncharacterized protein</fullName>
    </submittedName>
</protein>
<gene>
    <name evidence="1" type="ORF">ThimaDRAFT_4922</name>
</gene>
<dbReference type="EMBL" id="AFWV01000057">
    <property type="protein sequence ID" value="EGV15799.1"/>
    <property type="molecule type" value="Genomic_DNA"/>
</dbReference>
<sequence>MTQPQSRQTLQPIDLPPLPDEAAVALIEVLRELLFQFKGHYFGQLCRYHA</sequence>
<evidence type="ECO:0000313" key="1">
    <source>
        <dbReference type="EMBL" id="EGV15799.1"/>
    </source>
</evidence>
<keyword evidence="2" id="KW-1185">Reference proteome</keyword>
<evidence type="ECO:0000313" key="2">
    <source>
        <dbReference type="Proteomes" id="UP000005459"/>
    </source>
</evidence>
<organism evidence="1 2">
    <name type="scientific">Thiocapsa marina 5811</name>
    <dbReference type="NCBI Taxonomy" id="768671"/>
    <lineage>
        <taxon>Bacteria</taxon>
        <taxon>Pseudomonadati</taxon>
        <taxon>Pseudomonadota</taxon>
        <taxon>Gammaproteobacteria</taxon>
        <taxon>Chromatiales</taxon>
        <taxon>Chromatiaceae</taxon>
        <taxon>Thiocapsa</taxon>
    </lineage>
</organism>
<reference evidence="1 2" key="1">
    <citation type="submission" date="2011-06" db="EMBL/GenBank/DDBJ databases">
        <title>The draft genome of Thiocapsa marina 5811.</title>
        <authorList>
            <consortium name="US DOE Joint Genome Institute (JGI-PGF)"/>
            <person name="Lucas S."/>
            <person name="Han J."/>
            <person name="Cheng J.-F."/>
            <person name="Goodwin L."/>
            <person name="Pitluck S."/>
            <person name="Peters L."/>
            <person name="Land M.L."/>
            <person name="Hauser L."/>
            <person name="Vogl K."/>
            <person name="Liu Z."/>
            <person name="Imhoff J."/>
            <person name="Thiel V."/>
            <person name="Frigaard N.-U."/>
            <person name="Bryant D."/>
            <person name="Woyke T.J."/>
        </authorList>
    </citation>
    <scope>NUCLEOTIDE SEQUENCE [LARGE SCALE GENOMIC DNA]</scope>
    <source>
        <strain evidence="1 2">5811</strain>
    </source>
</reference>
<feature type="non-terminal residue" evidence="1">
    <location>
        <position position="50"/>
    </location>
</feature>
<name>F9UJ19_9GAMM</name>
<proteinExistence type="predicted"/>
<accession>F9UJ19</accession>